<protein>
    <submittedName>
        <fullName evidence="4">Uncharacterized protein</fullName>
    </submittedName>
</protein>
<gene>
    <name evidence="4" type="ORF">PHYBOEH_003668</name>
</gene>
<dbReference type="OrthoDB" id="111845at2759"/>
<feature type="repeat" description="ANK" evidence="3">
    <location>
        <begin position="222"/>
        <end position="254"/>
    </location>
</feature>
<feature type="repeat" description="ANK" evidence="3">
    <location>
        <begin position="251"/>
        <end position="283"/>
    </location>
</feature>
<evidence type="ECO:0000256" key="3">
    <source>
        <dbReference type="PROSITE-ProRule" id="PRU00023"/>
    </source>
</evidence>
<feature type="repeat" description="ANK" evidence="3">
    <location>
        <begin position="282"/>
        <end position="314"/>
    </location>
</feature>
<dbReference type="PANTHER" id="PTHR24126">
    <property type="entry name" value="ANKYRIN REPEAT, PH AND SEC7 DOMAIN CONTAINING PROTEIN SECG-RELATED"/>
    <property type="match status" value="1"/>
</dbReference>
<keyword evidence="5" id="KW-1185">Reference proteome</keyword>
<keyword evidence="2 3" id="KW-0040">ANK repeat</keyword>
<reference evidence="4" key="1">
    <citation type="submission" date="2021-02" db="EMBL/GenBank/DDBJ databases">
        <authorList>
            <person name="Palmer J.M."/>
        </authorList>
    </citation>
    <scope>NUCLEOTIDE SEQUENCE</scope>
    <source>
        <strain evidence="4">SCRP23</strain>
    </source>
</reference>
<dbReference type="SMART" id="SM00248">
    <property type="entry name" value="ANK"/>
    <property type="match status" value="5"/>
</dbReference>
<dbReference type="PROSITE" id="PS50297">
    <property type="entry name" value="ANK_REP_REGION"/>
    <property type="match status" value="1"/>
</dbReference>
<evidence type="ECO:0000313" key="5">
    <source>
        <dbReference type="Proteomes" id="UP000693981"/>
    </source>
</evidence>
<dbReference type="EMBL" id="JAGDFL010000202">
    <property type="protein sequence ID" value="KAG7395528.1"/>
    <property type="molecule type" value="Genomic_DNA"/>
</dbReference>
<evidence type="ECO:0000256" key="2">
    <source>
        <dbReference type="ARBA" id="ARBA00023043"/>
    </source>
</evidence>
<sequence>MGEEIRFDALSKRVFGVMNGSGVTALLDELLRIQHGPNGHELLQRLAQAQDSDGSTLLVCAAEPDSYPPILSWGGVWEADGLSDEEFAQALHESEVAAEATCRLLVDEAGADVNHSLDGDETALFRAVVCGCEPVVRFLLQRGAHNDSKFSALSYVADIPDYSLLKVMIENGADVLDEDGATILTPYERAELDHESRVVAVCRFLVDEAGADVNQRFSGGRVGVTVLNIAIAGTRKLVAKLLLDRGADSDSRATALYNACYRSSDDMLLLLLQNGADTQFIDGYTPLTKAAMRGNKHVVCRLMALGVDISRRDASGRTTAEVARCESQREIASMITVENQQEWLRTNYREN</sequence>
<evidence type="ECO:0000313" key="4">
    <source>
        <dbReference type="EMBL" id="KAG7395528.1"/>
    </source>
</evidence>
<dbReference type="Pfam" id="PF00023">
    <property type="entry name" value="Ank"/>
    <property type="match status" value="1"/>
</dbReference>
<name>A0A8T1WTB2_9STRA</name>
<accession>A0A8T1WTB2</accession>
<dbReference type="Pfam" id="PF13637">
    <property type="entry name" value="Ank_4"/>
    <property type="match status" value="1"/>
</dbReference>
<comment type="caution">
    <text evidence="4">The sequence shown here is derived from an EMBL/GenBank/DDBJ whole genome shotgun (WGS) entry which is preliminary data.</text>
</comment>
<organism evidence="4 5">
    <name type="scientific">Phytophthora boehmeriae</name>
    <dbReference type="NCBI Taxonomy" id="109152"/>
    <lineage>
        <taxon>Eukaryota</taxon>
        <taxon>Sar</taxon>
        <taxon>Stramenopiles</taxon>
        <taxon>Oomycota</taxon>
        <taxon>Peronosporomycetes</taxon>
        <taxon>Peronosporales</taxon>
        <taxon>Peronosporaceae</taxon>
        <taxon>Phytophthora</taxon>
    </lineage>
</organism>
<proteinExistence type="predicted"/>
<dbReference type="AlphaFoldDB" id="A0A8T1WTB2"/>
<dbReference type="InterPro" id="IPR002110">
    <property type="entry name" value="Ankyrin_rpt"/>
</dbReference>
<dbReference type="PROSITE" id="PS50088">
    <property type="entry name" value="ANK_REPEAT"/>
    <property type="match status" value="3"/>
</dbReference>
<evidence type="ECO:0000256" key="1">
    <source>
        <dbReference type="ARBA" id="ARBA00022737"/>
    </source>
</evidence>
<dbReference type="PANTHER" id="PTHR24126:SF65">
    <property type="entry name" value="CHROMOSOME UNDETERMINED SCAFFOLD_20, WHOLE GENOME SHOTGUN SEQUENCE"/>
    <property type="match status" value="1"/>
</dbReference>
<keyword evidence="1" id="KW-0677">Repeat</keyword>
<dbReference type="Proteomes" id="UP000693981">
    <property type="component" value="Unassembled WGS sequence"/>
</dbReference>